<dbReference type="RefSeq" id="WP_212141350.1">
    <property type="nucleotide sequence ID" value="NZ_JAGSSW010000001.1"/>
</dbReference>
<sequence length="184" mass="21050">MIKRADKKDAARCIELLNLAMDEIAFKLSGTDKRDESDEILRSFFVSEINRLSYNNIYVYKFDGKIVGVMCVYDGAKIEILDEPILSHLNSIGICDELDSECFDDEFYIDSIAVDESYRGRGIAKELIAYASVLAKQKGIKKVSLIVDIDKPKAKRLYESLGFSKDTEMIVCKHRYEHMIKEIL</sequence>
<evidence type="ECO:0000259" key="3">
    <source>
        <dbReference type="PROSITE" id="PS51186"/>
    </source>
</evidence>
<reference evidence="4 5" key="1">
    <citation type="submission" date="2021-04" db="EMBL/GenBank/DDBJ databases">
        <title>Molecular and phenotypic characterization and identification of bacterial isolates recovered from the Anatolian ground squirrels (Spermophilus xanthoprymnus) and which have the potential to form a new species in the Campylobacter genus.</title>
        <authorList>
            <person name="Aydin F."/>
            <person name="Abay S."/>
            <person name="Kayman T."/>
            <person name="Karakaya E."/>
            <person name="Mustak H.K."/>
            <person name="Mustak I.B."/>
            <person name="Bilgin N."/>
            <person name="Duzler A."/>
            <person name="Sahin O."/>
            <person name="Guran O."/>
            <person name="Saticioglu I.B."/>
        </authorList>
    </citation>
    <scope>NUCLEOTIDE SEQUENCE [LARGE SCALE GENOMIC DNA]</scope>
    <source>
        <strain evidence="5">faydin-G24</strain>
    </source>
</reference>
<dbReference type="EMBL" id="JAGSSW010000001">
    <property type="protein sequence ID" value="MBR8463073.1"/>
    <property type="molecule type" value="Genomic_DNA"/>
</dbReference>
<evidence type="ECO:0000313" key="5">
    <source>
        <dbReference type="Proteomes" id="UP000682951"/>
    </source>
</evidence>
<comment type="caution">
    <text evidence="4">The sequence shown here is derived from an EMBL/GenBank/DDBJ whole genome shotgun (WGS) entry which is preliminary data.</text>
</comment>
<dbReference type="InterPro" id="IPR000182">
    <property type="entry name" value="GNAT_dom"/>
</dbReference>
<dbReference type="PANTHER" id="PTHR43420">
    <property type="entry name" value="ACETYLTRANSFERASE"/>
    <property type="match status" value="1"/>
</dbReference>
<evidence type="ECO:0000256" key="1">
    <source>
        <dbReference type="ARBA" id="ARBA00022679"/>
    </source>
</evidence>
<keyword evidence="2" id="KW-0012">Acyltransferase</keyword>
<organism evidence="4 5">
    <name type="scientific">Campylobacter anatolicus</name>
    <dbReference type="NCBI Taxonomy" id="2829105"/>
    <lineage>
        <taxon>Bacteria</taxon>
        <taxon>Pseudomonadati</taxon>
        <taxon>Campylobacterota</taxon>
        <taxon>Epsilonproteobacteria</taxon>
        <taxon>Campylobacterales</taxon>
        <taxon>Campylobacteraceae</taxon>
        <taxon>Campylobacter</taxon>
    </lineage>
</organism>
<dbReference type="Proteomes" id="UP000682951">
    <property type="component" value="Unassembled WGS sequence"/>
</dbReference>
<gene>
    <name evidence="4" type="ORF">KDD93_00595</name>
</gene>
<accession>A0ABS5HFN0</accession>
<feature type="domain" description="N-acetyltransferase" evidence="3">
    <location>
        <begin position="1"/>
        <end position="184"/>
    </location>
</feature>
<dbReference type="Gene3D" id="3.40.630.30">
    <property type="match status" value="1"/>
</dbReference>
<dbReference type="Pfam" id="PF00583">
    <property type="entry name" value="Acetyltransf_1"/>
    <property type="match status" value="1"/>
</dbReference>
<proteinExistence type="predicted"/>
<evidence type="ECO:0000256" key="2">
    <source>
        <dbReference type="ARBA" id="ARBA00023315"/>
    </source>
</evidence>
<dbReference type="CDD" id="cd04301">
    <property type="entry name" value="NAT_SF"/>
    <property type="match status" value="1"/>
</dbReference>
<keyword evidence="5" id="KW-1185">Reference proteome</keyword>
<dbReference type="SUPFAM" id="SSF55729">
    <property type="entry name" value="Acyl-CoA N-acyltransferases (Nat)"/>
    <property type="match status" value="1"/>
</dbReference>
<dbReference type="InterPro" id="IPR016181">
    <property type="entry name" value="Acyl_CoA_acyltransferase"/>
</dbReference>
<keyword evidence="1" id="KW-0808">Transferase</keyword>
<dbReference type="PROSITE" id="PS51186">
    <property type="entry name" value="GNAT"/>
    <property type="match status" value="1"/>
</dbReference>
<name>A0ABS5HFN0_9BACT</name>
<dbReference type="InterPro" id="IPR050680">
    <property type="entry name" value="YpeA/RimI_acetyltransf"/>
</dbReference>
<protein>
    <submittedName>
        <fullName evidence="4">GNAT family N-acetyltransferase</fullName>
    </submittedName>
</protein>
<evidence type="ECO:0000313" key="4">
    <source>
        <dbReference type="EMBL" id="MBR8463073.1"/>
    </source>
</evidence>